<dbReference type="EC" id="2.3.2.27" evidence="3"/>
<evidence type="ECO:0000313" key="9">
    <source>
        <dbReference type="Proteomes" id="UP001633002"/>
    </source>
</evidence>
<dbReference type="PANTHER" id="PTHR22938">
    <property type="entry name" value="ZINC FINGER PROTEIN 598"/>
    <property type="match status" value="1"/>
</dbReference>
<dbReference type="PANTHER" id="PTHR22938:SF0">
    <property type="entry name" value="E3 UBIQUITIN-PROTEIN LIGASE ZNF598"/>
    <property type="match status" value="1"/>
</dbReference>
<dbReference type="InterPro" id="IPR044288">
    <property type="entry name" value="ZNF598/HEL2"/>
</dbReference>
<reference evidence="8 9" key="1">
    <citation type="submission" date="2024-09" db="EMBL/GenBank/DDBJ databases">
        <title>Chromosome-scale assembly of Riccia sorocarpa.</title>
        <authorList>
            <person name="Paukszto L."/>
        </authorList>
    </citation>
    <scope>NUCLEOTIDE SEQUENCE [LARGE SCALE GENOMIC DNA]</scope>
    <source>
        <strain evidence="8">LP-2024</strain>
        <tissue evidence="8">Aerial parts of the thallus</tissue>
    </source>
</reference>
<sequence>MEDCCAVCAEPLEWVGYGPCGHREVCYTCIVRLRFILDDKRCCICKQDCPLVYVTKALGEYTTLVTDWDNLPSRVGNSSSEEASLWYDNVVEAYFDDEQPYKTIKAMCKLRCSVCENASPEESAGKGMLKKGYVFRNIGSLRRHQFLIHKVYMCDLCLESRKVFISEQKLYTKPQLEKHKYKGDPEVDGTEEERGGFAGHPQCYFCKRRFYGDNELYQHMSQEHYTCHICQRARQGHYEYYRNYDDLEAHFRQEHLLCEHPDCLAKKFIVFPSEAELKRHNAMIHGGHMSRSQRNAALQIPVSFQFRRPGQDSTDDNGGSYSNRRGGRGRGGHSHSDGSRSNNVDVAISASVETAQLEEALRESATLTSNPEVAESNNPPDVGERGISGDVEVGPSSQGNEDGGHEPSRYLAAVRGGATSALGETVYRGGGTSTLVESAFPPLPGTSNNAGRKAKPKQGSAIMAALLGGGGSWGRGGIRVLNVAGQRRGSSSSQVQGRGQSSINSRTESSEGSSVSGARGRPRNPSVPGGSVTGGGSSSSRS</sequence>
<name>A0ABD3H7N6_9MARC</name>
<comment type="similarity">
    <text evidence="4">Belongs to the ZNF598/HEL2 family.</text>
</comment>
<evidence type="ECO:0000259" key="7">
    <source>
        <dbReference type="PROSITE" id="PS50089"/>
    </source>
</evidence>
<keyword evidence="5" id="KW-0479">Metal-binding</keyword>
<evidence type="ECO:0000256" key="1">
    <source>
        <dbReference type="ARBA" id="ARBA00000900"/>
    </source>
</evidence>
<dbReference type="PROSITE" id="PS00028">
    <property type="entry name" value="ZINC_FINGER_C2H2_1"/>
    <property type="match status" value="1"/>
</dbReference>
<feature type="region of interest" description="Disordered" evidence="6">
    <location>
        <begin position="304"/>
        <end position="344"/>
    </location>
</feature>
<dbReference type="GO" id="GO:0061630">
    <property type="term" value="F:ubiquitin protein ligase activity"/>
    <property type="evidence" value="ECO:0007669"/>
    <property type="project" value="UniProtKB-EC"/>
</dbReference>
<dbReference type="InterPro" id="IPR013087">
    <property type="entry name" value="Znf_C2H2_type"/>
</dbReference>
<dbReference type="CDD" id="cd16615">
    <property type="entry name" value="RING-HC_ZNF598"/>
    <property type="match status" value="1"/>
</dbReference>
<dbReference type="InterPro" id="IPR041888">
    <property type="entry name" value="RING-HC_ZNF598/HEL2"/>
</dbReference>
<gene>
    <name evidence="8" type="ORF">R1sor_013180</name>
</gene>
<evidence type="ECO:0000256" key="5">
    <source>
        <dbReference type="PROSITE-ProRule" id="PRU00175"/>
    </source>
</evidence>
<feature type="compositionally biased region" description="Polar residues" evidence="6">
    <location>
        <begin position="365"/>
        <end position="379"/>
    </location>
</feature>
<dbReference type="Proteomes" id="UP001633002">
    <property type="component" value="Unassembled WGS sequence"/>
</dbReference>
<protein>
    <recommendedName>
        <fullName evidence="3">RING-type E3 ubiquitin transferase</fullName>
        <ecNumber evidence="3">2.3.2.27</ecNumber>
    </recommendedName>
</protein>
<organism evidence="8 9">
    <name type="scientific">Riccia sorocarpa</name>
    <dbReference type="NCBI Taxonomy" id="122646"/>
    <lineage>
        <taxon>Eukaryota</taxon>
        <taxon>Viridiplantae</taxon>
        <taxon>Streptophyta</taxon>
        <taxon>Embryophyta</taxon>
        <taxon>Marchantiophyta</taxon>
        <taxon>Marchantiopsida</taxon>
        <taxon>Marchantiidae</taxon>
        <taxon>Marchantiales</taxon>
        <taxon>Ricciaceae</taxon>
        <taxon>Riccia</taxon>
    </lineage>
</organism>
<accession>A0ABD3H7N6</accession>
<dbReference type="GO" id="GO:0008270">
    <property type="term" value="F:zinc ion binding"/>
    <property type="evidence" value="ECO:0007669"/>
    <property type="project" value="UniProtKB-KW"/>
</dbReference>
<feature type="domain" description="RING-type" evidence="7">
    <location>
        <begin position="5"/>
        <end position="46"/>
    </location>
</feature>
<evidence type="ECO:0000256" key="3">
    <source>
        <dbReference type="ARBA" id="ARBA00012483"/>
    </source>
</evidence>
<dbReference type="Pfam" id="PF25447">
    <property type="entry name" value="RING_ZNF598"/>
    <property type="match status" value="1"/>
</dbReference>
<comment type="catalytic activity">
    <reaction evidence="1">
        <text>S-ubiquitinyl-[E2 ubiquitin-conjugating enzyme]-L-cysteine + [acceptor protein]-L-lysine = [E2 ubiquitin-conjugating enzyme]-L-cysteine + N(6)-ubiquitinyl-[acceptor protein]-L-lysine.</text>
        <dbReference type="EC" id="2.3.2.27"/>
    </reaction>
</comment>
<comment type="pathway">
    <text evidence="2">Protein modification; protein ubiquitination.</text>
</comment>
<dbReference type="AlphaFoldDB" id="A0ABD3H7N6"/>
<keyword evidence="9" id="KW-1185">Reference proteome</keyword>
<evidence type="ECO:0000256" key="4">
    <source>
        <dbReference type="ARBA" id="ARBA00035113"/>
    </source>
</evidence>
<dbReference type="InterPro" id="IPR056437">
    <property type="entry name" value="Znf-C2H2_ZNF598/HEL2"/>
</dbReference>
<evidence type="ECO:0000256" key="6">
    <source>
        <dbReference type="SAM" id="MobiDB-lite"/>
    </source>
</evidence>
<dbReference type="SMART" id="SM00355">
    <property type="entry name" value="ZnF_C2H2"/>
    <property type="match status" value="4"/>
</dbReference>
<evidence type="ECO:0000256" key="2">
    <source>
        <dbReference type="ARBA" id="ARBA00004906"/>
    </source>
</evidence>
<dbReference type="PROSITE" id="PS50089">
    <property type="entry name" value="ZF_RING_2"/>
    <property type="match status" value="1"/>
</dbReference>
<dbReference type="EMBL" id="JBJQOH010000004">
    <property type="protein sequence ID" value="KAL3686871.1"/>
    <property type="molecule type" value="Genomic_DNA"/>
</dbReference>
<comment type="caution">
    <text evidence="8">The sequence shown here is derived from an EMBL/GenBank/DDBJ whole genome shotgun (WGS) entry which is preliminary data.</text>
</comment>
<dbReference type="Pfam" id="PF23230">
    <property type="entry name" value="zf-C2H2_13"/>
    <property type="match status" value="1"/>
</dbReference>
<feature type="region of interest" description="Disordered" evidence="6">
    <location>
        <begin position="484"/>
        <end position="542"/>
    </location>
</feature>
<dbReference type="InterPro" id="IPR001841">
    <property type="entry name" value="Znf_RING"/>
</dbReference>
<feature type="compositionally biased region" description="Low complexity" evidence="6">
    <location>
        <begin position="485"/>
        <end position="519"/>
    </location>
</feature>
<keyword evidence="5" id="KW-0863">Zinc-finger</keyword>
<proteinExistence type="inferred from homology"/>
<keyword evidence="5" id="KW-0862">Zinc</keyword>
<feature type="compositionally biased region" description="Gly residues" evidence="6">
    <location>
        <begin position="531"/>
        <end position="542"/>
    </location>
</feature>
<evidence type="ECO:0000313" key="8">
    <source>
        <dbReference type="EMBL" id="KAL3686871.1"/>
    </source>
</evidence>
<feature type="region of interest" description="Disordered" evidence="6">
    <location>
        <begin position="359"/>
        <end position="408"/>
    </location>
</feature>